<reference evidence="3 4" key="1">
    <citation type="journal article" date="2020" name="J. Clin. Microbiol.">
        <title>Helicobacter pylori infections in the Bronx, New York: Surveying Antibiotic Susceptibility and Strain Lineage by Whole-genome Sequencing.</title>
        <authorList>
            <person name="Saranathan R."/>
            <person name="Levi M.H."/>
            <person name="Wattam A.R."/>
            <person name="Malek A."/>
            <person name="Asare E."/>
            <person name="Behin D.S."/>
            <person name="Pan D.H."/>
            <person name="Jacobs W.R."/>
            <person name="Szymczak W.A."/>
        </authorList>
    </citation>
    <scope>NUCLEOTIDE SEQUENCE [LARGE SCALE GENOMIC DNA]</scope>
    <source>
        <strain evidence="3 4">MHP10</strain>
    </source>
</reference>
<name>A0A7K1NZ44_HELPX</name>
<evidence type="ECO:0000256" key="2">
    <source>
        <dbReference type="SAM" id="SignalP"/>
    </source>
</evidence>
<feature type="compositionally biased region" description="Gly residues" evidence="1">
    <location>
        <begin position="597"/>
        <end position="607"/>
    </location>
</feature>
<evidence type="ECO:0000256" key="1">
    <source>
        <dbReference type="SAM" id="MobiDB-lite"/>
    </source>
</evidence>
<feature type="region of interest" description="Disordered" evidence="1">
    <location>
        <begin position="403"/>
        <end position="607"/>
    </location>
</feature>
<dbReference type="RefSeq" id="WP_156584645.1">
    <property type="nucleotide sequence ID" value="NZ_WAEA01000002.1"/>
</dbReference>
<evidence type="ECO:0000313" key="3">
    <source>
        <dbReference type="EMBL" id="MUV09680.1"/>
    </source>
</evidence>
<feature type="compositionally biased region" description="Low complexity" evidence="1">
    <location>
        <begin position="472"/>
        <end position="484"/>
    </location>
</feature>
<feature type="chain" id="PRO_5029877222" evidence="2">
    <location>
        <begin position="22"/>
        <end position="607"/>
    </location>
</feature>
<accession>A0A7K1NZ44</accession>
<feature type="compositionally biased region" description="Basic and acidic residues" evidence="1">
    <location>
        <begin position="462"/>
        <end position="471"/>
    </location>
</feature>
<organism evidence="3 4">
    <name type="scientific">Helicobacter pylori</name>
    <name type="common">Campylobacter pylori</name>
    <dbReference type="NCBI Taxonomy" id="210"/>
    <lineage>
        <taxon>Bacteria</taxon>
        <taxon>Pseudomonadati</taxon>
        <taxon>Campylobacterota</taxon>
        <taxon>Epsilonproteobacteria</taxon>
        <taxon>Campylobacterales</taxon>
        <taxon>Helicobacteraceae</taxon>
        <taxon>Helicobacter</taxon>
    </lineage>
</organism>
<feature type="signal peptide" evidence="2">
    <location>
        <begin position="1"/>
        <end position="21"/>
    </location>
</feature>
<feature type="compositionally biased region" description="Low complexity" evidence="1">
    <location>
        <begin position="492"/>
        <end position="583"/>
    </location>
</feature>
<gene>
    <name evidence="3" type="ORF">F7218_01960</name>
</gene>
<feature type="region of interest" description="Disordered" evidence="1">
    <location>
        <begin position="238"/>
        <end position="257"/>
    </location>
</feature>
<sequence length="607" mass="67241">MKAIKILFMMTLSLNAISVNRALFDLKDSQLKGELTPKIVNFGGYKSSTTEWGATALNYINAANGDVKKFSALVEKMRFGSGILGNLRTHAHLRQALKLQKNLKYCLKIIARDSFYSYRTGIYIPLGISLKDQKTAQKMLADLSVVGAYLKKQQENEKAQSPYYRSNNYYNSYYSPYYGMYGMYGMGMYGMGMYDFYDFYDGMYGFYPNMFFMMQVQDYLMLENYMYAIDQEEILDHDASVNQLDTPTDDDRDDKDDKSLQQANLMSFYRDPKFSKGIQTNRLNSALVNLDNSRMLKDNSLFHTKAMPTKSVDAITSQAKELNHLVGQIKEMKQDGASPSKIDSVVNKAMEVRDKLDNNLNQLDNDLKDQKGLSSEQQAQVDKALDSVQQLSHSSDVVGNYLDGSLKIDGDDRDDLNDAMNNPMQQPVQQTPTNNMGNTHANDSKDQGGNALINPNSATNTDDTHTDDTHTDTNATNDTSTTDTPTDDKDAGGMNNTGDMNNTDTGNTDTGNTDIGNTDIGNTDIGNTDTGNTDTGNTDDMSNMNNGNDDMGNTNDGMSNGNDMGDDMNNANDMNDDMGNSNDDMGDMGDMNDDMGGDMGDMGDMGN</sequence>
<protein>
    <submittedName>
        <fullName evidence="3">Dentin sialophosphopreproprotein</fullName>
    </submittedName>
</protein>
<dbReference type="AlphaFoldDB" id="A0A7K1NZ44"/>
<feature type="compositionally biased region" description="Polar residues" evidence="1">
    <location>
        <begin position="419"/>
        <end position="441"/>
    </location>
</feature>
<keyword evidence="2" id="KW-0732">Signal</keyword>
<comment type="caution">
    <text evidence="3">The sequence shown here is derived from an EMBL/GenBank/DDBJ whole genome shotgun (WGS) entry which is preliminary data.</text>
</comment>
<dbReference type="Proteomes" id="UP000460877">
    <property type="component" value="Unassembled WGS sequence"/>
</dbReference>
<feature type="region of interest" description="Disordered" evidence="1">
    <location>
        <begin position="362"/>
        <end position="387"/>
    </location>
</feature>
<feature type="compositionally biased region" description="Acidic residues" evidence="1">
    <location>
        <begin position="584"/>
        <end position="596"/>
    </location>
</feature>
<dbReference type="EMBL" id="WAEA01000002">
    <property type="protein sequence ID" value="MUV09680.1"/>
    <property type="molecule type" value="Genomic_DNA"/>
</dbReference>
<evidence type="ECO:0000313" key="4">
    <source>
        <dbReference type="Proteomes" id="UP000460877"/>
    </source>
</evidence>
<proteinExistence type="predicted"/>